<dbReference type="Proteomes" id="UP000176863">
    <property type="component" value="Unassembled WGS sequence"/>
</dbReference>
<keyword evidence="1 7" id="KW-1003">Cell membrane</keyword>
<dbReference type="PANTHER" id="PTHR30518">
    <property type="entry name" value="ENDOLYTIC MUREIN TRANSGLYCOSYLASE"/>
    <property type="match status" value="1"/>
</dbReference>
<dbReference type="STRING" id="1798480.A2851_02790"/>
<protein>
    <recommendedName>
        <fullName evidence="7">Endolytic murein transglycosylase</fullName>
        <ecNumber evidence="7">4.2.2.29</ecNumber>
    </recommendedName>
    <alternativeName>
        <fullName evidence="7">Peptidoglycan lytic transglycosylase</fullName>
    </alternativeName>
    <alternativeName>
        <fullName evidence="7">Peptidoglycan polymerization terminase</fullName>
    </alternativeName>
</protein>
<dbReference type="AlphaFoldDB" id="A0A1F6CVM3"/>
<keyword evidence="5 7" id="KW-0456">Lyase</keyword>
<evidence type="ECO:0000256" key="4">
    <source>
        <dbReference type="ARBA" id="ARBA00023136"/>
    </source>
</evidence>
<keyword evidence="6 7" id="KW-0961">Cell wall biogenesis/degradation</keyword>
<keyword evidence="2 7" id="KW-0812">Transmembrane</keyword>
<evidence type="ECO:0000256" key="1">
    <source>
        <dbReference type="ARBA" id="ARBA00022475"/>
    </source>
</evidence>
<dbReference type="GO" id="GO:0071555">
    <property type="term" value="P:cell wall organization"/>
    <property type="evidence" value="ECO:0007669"/>
    <property type="project" value="UniProtKB-KW"/>
</dbReference>
<feature type="site" description="Important for catalytic activity" evidence="7">
    <location>
        <position position="230"/>
    </location>
</feature>
<evidence type="ECO:0000256" key="5">
    <source>
        <dbReference type="ARBA" id="ARBA00023239"/>
    </source>
</evidence>
<evidence type="ECO:0000256" key="2">
    <source>
        <dbReference type="ARBA" id="ARBA00022692"/>
    </source>
</evidence>
<dbReference type="NCBIfam" id="TIGR00247">
    <property type="entry name" value="endolytic transglycosylase MltG"/>
    <property type="match status" value="1"/>
</dbReference>
<feature type="transmembrane region" description="Helical" evidence="7">
    <location>
        <begin position="35"/>
        <end position="54"/>
    </location>
</feature>
<dbReference type="EC" id="4.2.2.29" evidence="7"/>
<dbReference type="GO" id="GO:0008932">
    <property type="term" value="F:lytic endotransglycosylase activity"/>
    <property type="evidence" value="ECO:0007669"/>
    <property type="project" value="UniProtKB-UniRule"/>
</dbReference>
<dbReference type="InterPro" id="IPR003770">
    <property type="entry name" value="MLTG-like"/>
</dbReference>
<keyword evidence="3 7" id="KW-1133">Transmembrane helix</keyword>
<comment type="subcellular location">
    <subcellularLocation>
        <location evidence="7">Cell membrane</location>
        <topology evidence="7">Single-pass membrane protein</topology>
    </subcellularLocation>
</comment>
<comment type="catalytic activity">
    <reaction evidence="7">
        <text>a peptidoglycan chain = a peptidoglycan chain with N-acetyl-1,6-anhydromuramyl-[peptide] at the reducing end + a peptidoglycan chain with N-acetylglucosamine at the non-reducing end.</text>
        <dbReference type="EC" id="4.2.2.29"/>
    </reaction>
</comment>
<evidence type="ECO:0000313" key="8">
    <source>
        <dbReference type="EMBL" id="OGG53213.1"/>
    </source>
</evidence>
<evidence type="ECO:0000313" key="9">
    <source>
        <dbReference type="Proteomes" id="UP000176863"/>
    </source>
</evidence>
<dbReference type="Pfam" id="PF02618">
    <property type="entry name" value="YceG"/>
    <property type="match status" value="1"/>
</dbReference>
<dbReference type="GO" id="GO:0005886">
    <property type="term" value="C:plasma membrane"/>
    <property type="evidence" value="ECO:0007669"/>
    <property type="project" value="UniProtKB-SubCell"/>
</dbReference>
<evidence type="ECO:0000256" key="3">
    <source>
        <dbReference type="ARBA" id="ARBA00022989"/>
    </source>
</evidence>
<dbReference type="PANTHER" id="PTHR30518:SF2">
    <property type="entry name" value="ENDOLYTIC MUREIN TRANSGLYCOSYLASE"/>
    <property type="match status" value="1"/>
</dbReference>
<keyword evidence="4 7" id="KW-0472">Membrane</keyword>
<comment type="similarity">
    <text evidence="7">Belongs to the transglycosylase MltG family.</text>
</comment>
<dbReference type="HAMAP" id="MF_02065">
    <property type="entry name" value="MltG"/>
    <property type="match status" value="1"/>
</dbReference>
<evidence type="ECO:0000256" key="7">
    <source>
        <dbReference type="HAMAP-Rule" id="MF_02065"/>
    </source>
</evidence>
<gene>
    <name evidence="7" type="primary">mltG</name>
    <name evidence="8" type="ORF">A2851_02790</name>
</gene>
<name>A0A1F6CVM3_9BACT</name>
<accession>A0A1F6CVM3</accession>
<sequence>MQSLQQLLERLFDTGHRWLTEASERWRIHTNRRTIIILAIVGSLAIYVYVAAVAPPENFPVDRLVSVESGQALKDVATNLQEKGVVRSSLMLRVVVTLMGDERSVHAGDYLFKEPKDVFAIGRALALGAYGLEPQRIRIPEGATTKEMALIFARSLERFNADNFLAQAKPQEGFLFPDTYFFMPNATEDTAIQALRQNFDQHVTTIQGEIASSTHSLSEIVTMASILEREAYNTHDRRMISGVLWNRLARGMPLQVDVTFIYTLGKGTFQLTMKDLVSDSPYNTYRYKGLPPTAIGSPSLDSLRAAATPIKNDYLYFLADHRGVTHFCKNYACQLANKAKYF</sequence>
<dbReference type="GO" id="GO:0009252">
    <property type="term" value="P:peptidoglycan biosynthetic process"/>
    <property type="evidence" value="ECO:0007669"/>
    <property type="project" value="UniProtKB-UniRule"/>
</dbReference>
<organism evidence="8 9">
    <name type="scientific">Candidatus Kaiserbacteria bacterium RIFCSPHIGHO2_01_FULL_53_29</name>
    <dbReference type="NCBI Taxonomy" id="1798480"/>
    <lineage>
        <taxon>Bacteria</taxon>
        <taxon>Candidatus Kaiseribacteriota</taxon>
    </lineage>
</organism>
<proteinExistence type="inferred from homology"/>
<comment type="function">
    <text evidence="7">Functions as a peptidoglycan terminase that cleaves nascent peptidoglycan strands endolytically to terminate their elongation.</text>
</comment>
<dbReference type="EMBL" id="MFKT01000015">
    <property type="protein sequence ID" value="OGG53213.1"/>
    <property type="molecule type" value="Genomic_DNA"/>
</dbReference>
<reference evidence="8 9" key="1">
    <citation type="journal article" date="2016" name="Nat. Commun.">
        <title>Thousands of microbial genomes shed light on interconnected biogeochemical processes in an aquifer system.</title>
        <authorList>
            <person name="Anantharaman K."/>
            <person name="Brown C.T."/>
            <person name="Hug L.A."/>
            <person name="Sharon I."/>
            <person name="Castelle C.J."/>
            <person name="Probst A.J."/>
            <person name="Thomas B.C."/>
            <person name="Singh A."/>
            <person name="Wilkins M.J."/>
            <person name="Karaoz U."/>
            <person name="Brodie E.L."/>
            <person name="Williams K.H."/>
            <person name="Hubbard S.S."/>
            <person name="Banfield J.F."/>
        </authorList>
    </citation>
    <scope>NUCLEOTIDE SEQUENCE [LARGE SCALE GENOMIC DNA]</scope>
</reference>
<comment type="caution">
    <text evidence="8">The sequence shown here is derived from an EMBL/GenBank/DDBJ whole genome shotgun (WGS) entry which is preliminary data.</text>
</comment>
<dbReference type="Gene3D" id="3.30.1490.480">
    <property type="entry name" value="Endolytic murein transglycosylase"/>
    <property type="match status" value="1"/>
</dbReference>
<evidence type="ECO:0000256" key="6">
    <source>
        <dbReference type="ARBA" id="ARBA00023316"/>
    </source>
</evidence>